<dbReference type="SUPFAM" id="SSF53271">
    <property type="entry name" value="PRTase-like"/>
    <property type="match status" value="1"/>
</dbReference>
<evidence type="ECO:0000313" key="4">
    <source>
        <dbReference type="Proteomes" id="UP001628193"/>
    </source>
</evidence>
<dbReference type="PANTHER" id="PTHR47505">
    <property type="entry name" value="DNA UTILIZATION PROTEIN YHGH"/>
    <property type="match status" value="1"/>
</dbReference>
<sequence length="170" mass="19322">MDAAYFAFPYDGRVAELILGFKFLDHPERSRLLATLCWERLERALYWEDPDLVVPMPLHFRRLLWRRYNQSALLAGEMGARLGKPLVTDLLIRHKRTRPQTRLNAHARRLNVQGAFSVIRPERLTGRSVLLVDDVFTTGATMQAAVVTLKRAGARRVSGLCLARVDADGP</sequence>
<dbReference type="PANTHER" id="PTHR47505:SF1">
    <property type="entry name" value="DNA UTILIZATION PROTEIN YHGH"/>
    <property type="match status" value="1"/>
</dbReference>
<protein>
    <recommendedName>
        <fullName evidence="2">Phosphoribosyltransferase domain-containing protein</fullName>
    </recommendedName>
</protein>
<reference evidence="3 4" key="1">
    <citation type="submission" date="2024-09" db="EMBL/GenBank/DDBJ databases">
        <title>Draft genome sequence of Candidatus Magnetaquicoccaceae bacterium FCR-1.</title>
        <authorList>
            <person name="Shimoshige H."/>
            <person name="Shimamura S."/>
            <person name="Taoka A."/>
            <person name="Kobayashi H."/>
            <person name="Maekawa T."/>
        </authorList>
    </citation>
    <scope>NUCLEOTIDE SEQUENCE [LARGE SCALE GENOMIC DNA]</scope>
    <source>
        <strain evidence="3 4">FCR-1</strain>
    </source>
</reference>
<dbReference type="Pfam" id="PF00156">
    <property type="entry name" value="Pribosyltran"/>
    <property type="match status" value="1"/>
</dbReference>
<evidence type="ECO:0000259" key="2">
    <source>
        <dbReference type="Pfam" id="PF00156"/>
    </source>
</evidence>
<dbReference type="Gene3D" id="3.40.50.2020">
    <property type="match status" value="1"/>
</dbReference>
<comment type="caution">
    <text evidence="3">The sequence shown here is derived from an EMBL/GenBank/DDBJ whole genome shotgun (WGS) entry which is preliminary data.</text>
</comment>
<dbReference type="InterPro" id="IPR000836">
    <property type="entry name" value="PRTase_dom"/>
</dbReference>
<evidence type="ECO:0000313" key="3">
    <source>
        <dbReference type="EMBL" id="GAB0057306.1"/>
    </source>
</evidence>
<dbReference type="EMBL" id="BAAFGK010000004">
    <property type="protein sequence ID" value="GAB0057306.1"/>
    <property type="molecule type" value="Genomic_DNA"/>
</dbReference>
<feature type="domain" description="Phosphoribosyltransferase" evidence="2">
    <location>
        <begin position="71"/>
        <end position="163"/>
    </location>
</feature>
<accession>A0ABQ0C8V7</accession>
<gene>
    <name evidence="3" type="ORF">SIID45300_01630</name>
</gene>
<dbReference type="InterPro" id="IPR029057">
    <property type="entry name" value="PRTase-like"/>
</dbReference>
<organism evidence="3 4">
    <name type="scientific">Candidatus Magnetaquiglobus chichijimensis</name>
    <dbReference type="NCBI Taxonomy" id="3141448"/>
    <lineage>
        <taxon>Bacteria</taxon>
        <taxon>Pseudomonadati</taxon>
        <taxon>Pseudomonadota</taxon>
        <taxon>Magnetococcia</taxon>
        <taxon>Magnetococcales</taxon>
        <taxon>Candidatus Magnetaquicoccaceae</taxon>
        <taxon>Candidatus Magnetaquiglobus</taxon>
    </lineage>
</organism>
<name>A0ABQ0C8V7_9PROT</name>
<dbReference type="CDD" id="cd06223">
    <property type="entry name" value="PRTases_typeI"/>
    <property type="match status" value="1"/>
</dbReference>
<dbReference type="InterPro" id="IPR051910">
    <property type="entry name" value="ComF/GntX_DNA_util-trans"/>
</dbReference>
<comment type="similarity">
    <text evidence="1">Belongs to the ComF/GntX family.</text>
</comment>
<evidence type="ECO:0000256" key="1">
    <source>
        <dbReference type="ARBA" id="ARBA00008007"/>
    </source>
</evidence>
<dbReference type="Proteomes" id="UP001628193">
    <property type="component" value="Unassembled WGS sequence"/>
</dbReference>
<proteinExistence type="inferred from homology"/>
<keyword evidence="4" id="KW-1185">Reference proteome</keyword>